<dbReference type="InterPro" id="IPR029321">
    <property type="entry name" value="INTS2"/>
</dbReference>
<feature type="transmembrane region" description="Helical" evidence="1">
    <location>
        <begin position="715"/>
        <end position="740"/>
    </location>
</feature>
<dbReference type="VEuPathDB" id="FungiDB:BDEG_20128"/>
<evidence type="ECO:0000313" key="2">
    <source>
        <dbReference type="EMBL" id="OAJ35899.1"/>
    </source>
</evidence>
<dbReference type="PANTHER" id="PTHR28608:SF1">
    <property type="entry name" value="INTEGRATOR COMPLEX SUBUNIT 2"/>
    <property type="match status" value="1"/>
</dbReference>
<dbReference type="GO" id="GO:0034472">
    <property type="term" value="P:snRNA 3'-end processing"/>
    <property type="evidence" value="ECO:0007669"/>
    <property type="project" value="TreeGrafter"/>
</dbReference>
<dbReference type="Proteomes" id="UP000077115">
    <property type="component" value="Unassembled WGS sequence"/>
</dbReference>
<dbReference type="OrthoDB" id="3363059at2759"/>
<keyword evidence="1" id="KW-1133">Transmembrane helix</keyword>
<evidence type="ECO:0000313" key="3">
    <source>
        <dbReference type="Proteomes" id="UP000077115"/>
    </source>
</evidence>
<dbReference type="Pfam" id="PF14750">
    <property type="entry name" value="INTS2"/>
    <property type="match status" value="1"/>
</dbReference>
<accession>A0A177W757</accession>
<dbReference type="eggNOG" id="ENOG502QSP2">
    <property type="taxonomic scope" value="Eukaryota"/>
</dbReference>
<dbReference type="AlphaFoldDB" id="A0A177W757"/>
<name>A0A177W757_BATDL</name>
<protein>
    <submittedName>
        <fullName evidence="2">Uncharacterized protein</fullName>
    </submittedName>
</protein>
<organism evidence="2 3">
    <name type="scientific">Batrachochytrium dendrobatidis (strain JEL423)</name>
    <dbReference type="NCBI Taxonomy" id="403673"/>
    <lineage>
        <taxon>Eukaryota</taxon>
        <taxon>Fungi</taxon>
        <taxon>Fungi incertae sedis</taxon>
        <taxon>Chytridiomycota</taxon>
        <taxon>Chytridiomycota incertae sedis</taxon>
        <taxon>Chytridiomycetes</taxon>
        <taxon>Rhizophydiales</taxon>
        <taxon>Rhizophydiales incertae sedis</taxon>
        <taxon>Batrachochytrium</taxon>
    </lineage>
</organism>
<dbReference type="PANTHER" id="PTHR28608">
    <property type="entry name" value="INTEGRATOR COMPLEX SUBUNIT 2"/>
    <property type="match status" value="1"/>
</dbReference>
<reference evidence="2 3" key="1">
    <citation type="submission" date="2006-10" db="EMBL/GenBank/DDBJ databases">
        <title>The Genome Sequence of Batrachochytrium dendrobatidis JEL423.</title>
        <authorList>
            <consortium name="The Broad Institute Genome Sequencing Platform"/>
            <person name="Birren B."/>
            <person name="Lander E."/>
            <person name="Galagan J."/>
            <person name="Cuomo C."/>
            <person name="Devon K."/>
            <person name="Jaffe D."/>
            <person name="Butler J."/>
            <person name="Alvarez P."/>
            <person name="Gnerre S."/>
            <person name="Grabherr M."/>
            <person name="Kleber M."/>
            <person name="Mauceli E."/>
            <person name="Brockman W."/>
            <person name="Young S."/>
            <person name="LaButti K."/>
            <person name="Sykes S."/>
            <person name="DeCaprio D."/>
            <person name="Crawford M."/>
            <person name="Koehrsen M."/>
            <person name="Engels R."/>
            <person name="Montgomery P."/>
            <person name="Pearson M."/>
            <person name="Howarth C."/>
            <person name="Larson L."/>
            <person name="White J."/>
            <person name="O'Leary S."/>
            <person name="Kodira C."/>
            <person name="Zeng Q."/>
            <person name="Yandava C."/>
            <person name="Alvarado L."/>
            <person name="Longcore J."/>
            <person name="James T."/>
        </authorList>
    </citation>
    <scope>NUCLEOTIDE SEQUENCE [LARGE SCALE GENOMIC DNA]</scope>
    <source>
        <strain evidence="2 3">JEL423</strain>
    </source>
</reference>
<dbReference type="STRING" id="403673.A0A177W757"/>
<keyword evidence="1" id="KW-0812">Transmembrane</keyword>
<reference evidence="2 3" key="2">
    <citation type="submission" date="2016-05" db="EMBL/GenBank/DDBJ databases">
        <title>Lineage-specific infection strategies underlie the spectrum of fungal disease in amphibians.</title>
        <authorList>
            <person name="Cuomo C.A."/>
            <person name="Farrer R.A."/>
            <person name="James T."/>
            <person name="Longcore J."/>
            <person name="Birren B."/>
        </authorList>
    </citation>
    <scope>NUCLEOTIDE SEQUENCE [LARGE SCALE GENOMIC DNA]</scope>
    <source>
        <strain evidence="2 3">JEL423</strain>
    </source>
</reference>
<dbReference type="GO" id="GO:0032039">
    <property type="term" value="C:integrator complex"/>
    <property type="evidence" value="ECO:0007669"/>
    <property type="project" value="InterPro"/>
</dbReference>
<proteinExistence type="predicted"/>
<dbReference type="EMBL" id="DS022300">
    <property type="protein sequence ID" value="OAJ35899.1"/>
    <property type="molecule type" value="Genomic_DNA"/>
</dbReference>
<keyword evidence="1" id="KW-0472">Membrane</keyword>
<evidence type="ECO:0000256" key="1">
    <source>
        <dbReference type="SAM" id="Phobius"/>
    </source>
</evidence>
<gene>
    <name evidence="2" type="ORF">BDEG_20128</name>
</gene>
<sequence>MDPLMDLEYFEFLQFIHIHSDALVQHLHSKLDKEVLINKAAAGSTLHKNLMMIWTVVIADALSISNNKEFKNVSVLGEDVAGLKCKYIVWLFVWAIQSLNQDIQILVPLMLAPEHLSLVSSVSNAIDGNFEQLIHAIILCEIQNNWLRPYVIIYIANLAVKKGDAQRICTVLERKQMYLDTVLRLIHDHGLDLITHLNLVSQYPAWIKNDARYSVSLLNKLRTLFLNGLLPKLQESAITNSALILRAYCTIEAAWGIQLDISEIECCLSIGQKSSGFSVNQFFTTFLILVADQAFILCKDKFKNALHTILKSDHSEFSHIIGVYFYTDQPAEIKKLLAGTLGMPCPIRNESYSLLCKFFLEEVFTKQKLAETALALVNKKTNVVIGIEDLSISLTYNMLKAKIFHSTGTNLQRAIYLLIHQAQDGTQGSLLPSLLKLYLRECAAISCLQLLISACILPSSFDSTGPFSKLPIETSHILHTLNSTSSHVAEQSLLCFCIFYHRHQWYSKEMDSFNTYTDEFVDNLHLRPILDFAEEHVNASPLYAQLVALIFAQCPEYYDPTIYLDTQIYATPFDLIDSSIHAQIQSPLGNVTYETFDKLILVPDGFLLRSIITDVSKQEENVIKILKMLYRKHARQVFPLFDTLLLLLVHVLQKGGSKTLYYWIKQTWLRMLRYHPQLTFTKTMSKLNDMPNLLKRSATVQAQDNSSHIQEVLKFGIVFVQTVGLLPIFLHLVNISALLFSTKIKRAKVLNEAQKNSVLLAKDAIIFQSLMKLCDSGPEMKESVQELCLFIHQIFVNQVGSLRLVHFQGYDSKLIPLAVEHIPSLHVVTDLIPDLLIEPITHDRFVFTIILASHLFAKYPLEKSLIIAKDLVLPAIIKWSLPLYRLAETSAVSSTKGGLSTGQSTSDYASTFFGLTEIMPSLVTLGFAFPVLLDPIAKLLSDLEMLLRKTAKNTASQNLELAVMKTLAGIASDVIHSKSGLNKSLM</sequence>